<organism evidence="1 2">
    <name type="scientific">Candidatus Roizmanbacteria bacterium RIFCSPHIGHO2_02_FULL_37_24</name>
    <dbReference type="NCBI Taxonomy" id="1802037"/>
    <lineage>
        <taxon>Bacteria</taxon>
        <taxon>Candidatus Roizmaniibacteriota</taxon>
    </lineage>
</organism>
<evidence type="ECO:0000313" key="2">
    <source>
        <dbReference type="Proteomes" id="UP000177159"/>
    </source>
</evidence>
<reference evidence="1 2" key="1">
    <citation type="journal article" date="2016" name="Nat. Commun.">
        <title>Thousands of microbial genomes shed light on interconnected biogeochemical processes in an aquifer system.</title>
        <authorList>
            <person name="Anantharaman K."/>
            <person name="Brown C.T."/>
            <person name="Hug L.A."/>
            <person name="Sharon I."/>
            <person name="Castelle C.J."/>
            <person name="Probst A.J."/>
            <person name="Thomas B.C."/>
            <person name="Singh A."/>
            <person name="Wilkins M.J."/>
            <person name="Karaoz U."/>
            <person name="Brodie E.L."/>
            <person name="Williams K.H."/>
            <person name="Hubbard S.S."/>
            <person name="Banfield J.F."/>
        </authorList>
    </citation>
    <scope>NUCLEOTIDE SEQUENCE [LARGE SCALE GENOMIC DNA]</scope>
</reference>
<proteinExistence type="predicted"/>
<protein>
    <submittedName>
        <fullName evidence="1">Uncharacterized protein</fullName>
    </submittedName>
</protein>
<gene>
    <name evidence="1" type="ORF">A3C24_04775</name>
</gene>
<name>A0A1F7GX79_9BACT</name>
<comment type="caution">
    <text evidence="1">The sequence shown here is derived from an EMBL/GenBank/DDBJ whole genome shotgun (WGS) entry which is preliminary data.</text>
</comment>
<accession>A0A1F7GX79</accession>
<dbReference type="Proteomes" id="UP000177159">
    <property type="component" value="Unassembled WGS sequence"/>
</dbReference>
<sequence length="246" mass="26772">MPEEDDAIATAAAAQELAENVPNATGERETAEFRREATMRETMQKLEAARDRLGPYCISVGEDAHEGWGDMRKIVLLAEPTTVKEGEGESARQYEVWTTVSPNGFYGLRLRSPGEGETLPAHIQARLDGMHKYVTHAQRYLDGVDQEGGGLITKSHISFFHPKYEGDRNPNAPMESNAFYLDRDEVVKDMSQEAVLAAIQANIDHAAAPLLAARDAADRASDTAGAVNDTLEAGLANLPEPPSIEP</sequence>
<evidence type="ECO:0000313" key="1">
    <source>
        <dbReference type="EMBL" id="OGK23092.1"/>
    </source>
</evidence>
<dbReference type="AlphaFoldDB" id="A0A1F7GX79"/>
<dbReference type="EMBL" id="MFZM01000026">
    <property type="protein sequence ID" value="OGK23092.1"/>
    <property type="molecule type" value="Genomic_DNA"/>
</dbReference>